<sequence length="267" mass="27457">MSRTDTLLLLDFDGTVAVGHGPVLAYARAASGSLDPAPAAAFRADVAAALDTVDDPAPTGRRAGGRAPATTDRLLPLDGYDLVRVLAERHGIGPLALSAAYLASRHALGTPEAPVAAPRGLAAVLAEVRTEARVVLATNAPDIRLTETLAALGLSGLLDAVLTDVGKPGGMDAVLDRCGVRPDGAGTRVLSVGDVWVNDLAPVAARGHTTALISRRPPPEARPTWTVPALPDLYPALREWVRTGAVPPTAPSTTPTARVPERITSEG</sequence>
<dbReference type="GO" id="GO:0016787">
    <property type="term" value="F:hydrolase activity"/>
    <property type="evidence" value="ECO:0007669"/>
    <property type="project" value="UniProtKB-KW"/>
</dbReference>
<feature type="region of interest" description="Disordered" evidence="1">
    <location>
        <begin position="245"/>
        <end position="267"/>
    </location>
</feature>
<comment type="caution">
    <text evidence="2">The sequence shown here is derived from an EMBL/GenBank/DDBJ whole genome shotgun (WGS) entry which is preliminary data.</text>
</comment>
<organism evidence="2 3">
    <name type="scientific">Cellulomonas triticagri</name>
    <dbReference type="NCBI Taxonomy" id="2483352"/>
    <lineage>
        <taxon>Bacteria</taxon>
        <taxon>Bacillati</taxon>
        <taxon>Actinomycetota</taxon>
        <taxon>Actinomycetes</taxon>
        <taxon>Micrococcales</taxon>
        <taxon>Cellulomonadaceae</taxon>
        <taxon>Cellulomonas</taxon>
    </lineage>
</organism>
<feature type="compositionally biased region" description="Low complexity" evidence="1">
    <location>
        <begin position="245"/>
        <end position="258"/>
    </location>
</feature>
<protein>
    <submittedName>
        <fullName evidence="2">Hydrolase</fullName>
    </submittedName>
</protein>
<keyword evidence="3" id="KW-1185">Reference proteome</keyword>
<dbReference type="InterPro" id="IPR036412">
    <property type="entry name" value="HAD-like_sf"/>
</dbReference>
<dbReference type="Gene3D" id="3.40.50.1000">
    <property type="entry name" value="HAD superfamily/HAD-like"/>
    <property type="match status" value="1"/>
</dbReference>
<dbReference type="RefSeq" id="WP_122148563.1">
    <property type="nucleotide sequence ID" value="NZ_RFFI01000023.1"/>
</dbReference>
<dbReference type="AlphaFoldDB" id="A0A3M2JHH9"/>
<dbReference type="Proteomes" id="UP000269289">
    <property type="component" value="Unassembled WGS sequence"/>
</dbReference>
<reference evidence="2 3" key="1">
    <citation type="submission" date="2018-10" db="EMBL/GenBank/DDBJ databases">
        <title>Isolation, diversity and antifungal activity of actinobacteria from wheat.</title>
        <authorList>
            <person name="Han C."/>
        </authorList>
    </citation>
    <scope>NUCLEOTIDE SEQUENCE [LARGE SCALE GENOMIC DNA]</scope>
    <source>
        <strain evidence="2 3">NEAU-YY56</strain>
    </source>
</reference>
<dbReference type="EMBL" id="RFFI01000023">
    <property type="protein sequence ID" value="RMI13049.1"/>
    <property type="molecule type" value="Genomic_DNA"/>
</dbReference>
<gene>
    <name evidence="2" type="ORF">EBM89_06115</name>
</gene>
<dbReference type="SUPFAM" id="SSF56784">
    <property type="entry name" value="HAD-like"/>
    <property type="match status" value="1"/>
</dbReference>
<dbReference type="OrthoDB" id="3851389at2"/>
<proteinExistence type="predicted"/>
<dbReference type="InterPro" id="IPR023214">
    <property type="entry name" value="HAD_sf"/>
</dbReference>
<evidence type="ECO:0000256" key="1">
    <source>
        <dbReference type="SAM" id="MobiDB-lite"/>
    </source>
</evidence>
<evidence type="ECO:0000313" key="3">
    <source>
        <dbReference type="Proteomes" id="UP000269289"/>
    </source>
</evidence>
<accession>A0A3M2JHH9</accession>
<evidence type="ECO:0000313" key="2">
    <source>
        <dbReference type="EMBL" id="RMI13049.1"/>
    </source>
</evidence>
<keyword evidence="2" id="KW-0378">Hydrolase</keyword>
<name>A0A3M2JHH9_9CELL</name>